<comment type="caution">
    <text evidence="1">The sequence shown here is derived from an EMBL/GenBank/DDBJ whole genome shotgun (WGS) entry which is preliminary data.</text>
</comment>
<dbReference type="Proteomes" id="UP001597510">
    <property type="component" value="Unassembled WGS sequence"/>
</dbReference>
<reference evidence="2" key="1">
    <citation type="journal article" date="2019" name="Int. J. Syst. Evol. Microbiol.">
        <title>The Global Catalogue of Microorganisms (GCM) 10K type strain sequencing project: providing services to taxonomists for standard genome sequencing and annotation.</title>
        <authorList>
            <consortium name="The Broad Institute Genomics Platform"/>
            <consortium name="The Broad Institute Genome Sequencing Center for Infectious Disease"/>
            <person name="Wu L."/>
            <person name="Ma J."/>
        </authorList>
    </citation>
    <scope>NUCLEOTIDE SEQUENCE [LARGE SCALE GENOMIC DNA]</scope>
    <source>
        <strain evidence="2">KCTC 52344</strain>
    </source>
</reference>
<organism evidence="1 2">
    <name type="scientific">Emticicia soli</name>
    <dbReference type="NCBI Taxonomy" id="2027878"/>
    <lineage>
        <taxon>Bacteria</taxon>
        <taxon>Pseudomonadati</taxon>
        <taxon>Bacteroidota</taxon>
        <taxon>Cytophagia</taxon>
        <taxon>Cytophagales</taxon>
        <taxon>Leadbetterellaceae</taxon>
        <taxon>Emticicia</taxon>
    </lineage>
</organism>
<accession>A0ABW5J228</accession>
<dbReference type="EMBL" id="JBHULC010000004">
    <property type="protein sequence ID" value="MFD2520049.1"/>
    <property type="molecule type" value="Genomic_DNA"/>
</dbReference>
<name>A0ABW5J228_9BACT</name>
<keyword evidence="2" id="KW-1185">Reference proteome</keyword>
<evidence type="ECO:0000313" key="2">
    <source>
        <dbReference type="Proteomes" id="UP001597510"/>
    </source>
</evidence>
<dbReference type="RefSeq" id="WP_340235459.1">
    <property type="nucleotide sequence ID" value="NZ_JBBEWC010000004.1"/>
</dbReference>
<evidence type="ECO:0000313" key="1">
    <source>
        <dbReference type="EMBL" id="MFD2520049.1"/>
    </source>
</evidence>
<proteinExistence type="predicted"/>
<sequence length="51" mass="5438">MENNFSIDTISVDLPNEKKVWSTPELVILSDDIIKGSASPGDDGLGIFTAS</sequence>
<protein>
    <recommendedName>
        <fullName evidence="3">Lasso RiPP family leader peptide-containing protein</fullName>
    </recommendedName>
</protein>
<gene>
    <name evidence="1" type="ORF">ACFSR2_04075</name>
</gene>
<evidence type="ECO:0008006" key="3">
    <source>
        <dbReference type="Google" id="ProtNLM"/>
    </source>
</evidence>